<proteinExistence type="predicted"/>
<evidence type="ECO:0000313" key="2">
    <source>
        <dbReference type="Proteomes" id="UP000257109"/>
    </source>
</evidence>
<dbReference type="AlphaFoldDB" id="A0A371FWV6"/>
<dbReference type="OrthoDB" id="1434098at2759"/>
<comment type="caution">
    <text evidence="1">The sequence shown here is derived from an EMBL/GenBank/DDBJ whole genome shotgun (WGS) entry which is preliminary data.</text>
</comment>
<sequence>MRQRSKDNVVVVTLSRKSLDITALMVRKLDKIKQFKDLSLVCEVNPKSVCSGMLQITSSLLDEIQGLIKLRDSKVGCVLSVLNLRKLFIEEGHRSNLSVHPDRAFLEKANDIVF</sequence>
<keyword evidence="2" id="KW-1185">Reference proteome</keyword>
<gene>
    <name evidence="1" type="ORF">CR513_36352</name>
</gene>
<evidence type="ECO:0000313" key="1">
    <source>
        <dbReference type="EMBL" id="RDX82819.1"/>
    </source>
</evidence>
<dbReference type="Proteomes" id="UP000257109">
    <property type="component" value="Unassembled WGS sequence"/>
</dbReference>
<accession>A0A371FWV6</accession>
<organism evidence="1 2">
    <name type="scientific">Mucuna pruriens</name>
    <name type="common">Velvet bean</name>
    <name type="synonym">Dolichos pruriens</name>
    <dbReference type="NCBI Taxonomy" id="157652"/>
    <lineage>
        <taxon>Eukaryota</taxon>
        <taxon>Viridiplantae</taxon>
        <taxon>Streptophyta</taxon>
        <taxon>Embryophyta</taxon>
        <taxon>Tracheophyta</taxon>
        <taxon>Spermatophyta</taxon>
        <taxon>Magnoliopsida</taxon>
        <taxon>eudicotyledons</taxon>
        <taxon>Gunneridae</taxon>
        <taxon>Pentapetalae</taxon>
        <taxon>rosids</taxon>
        <taxon>fabids</taxon>
        <taxon>Fabales</taxon>
        <taxon>Fabaceae</taxon>
        <taxon>Papilionoideae</taxon>
        <taxon>50 kb inversion clade</taxon>
        <taxon>NPAAA clade</taxon>
        <taxon>indigoferoid/millettioid clade</taxon>
        <taxon>Phaseoleae</taxon>
        <taxon>Mucuna</taxon>
    </lineage>
</organism>
<name>A0A371FWV6_MUCPR</name>
<reference evidence="1" key="1">
    <citation type="submission" date="2018-05" db="EMBL/GenBank/DDBJ databases">
        <title>Draft genome of Mucuna pruriens seed.</title>
        <authorList>
            <person name="Nnadi N.E."/>
            <person name="Vos R."/>
            <person name="Hasami M.H."/>
            <person name="Devisetty U.K."/>
            <person name="Aguiy J.C."/>
        </authorList>
    </citation>
    <scope>NUCLEOTIDE SEQUENCE [LARGE SCALE GENOMIC DNA]</scope>
    <source>
        <strain evidence="1">JCA_2017</strain>
    </source>
</reference>
<dbReference type="EMBL" id="QJKJ01007547">
    <property type="protein sequence ID" value="RDX82819.1"/>
    <property type="molecule type" value="Genomic_DNA"/>
</dbReference>
<protein>
    <submittedName>
        <fullName evidence="1">Uncharacterized protein</fullName>
    </submittedName>
</protein>
<feature type="non-terminal residue" evidence="1">
    <location>
        <position position="1"/>
    </location>
</feature>